<reference evidence="3" key="1">
    <citation type="journal article" date="2020" name="Nature">
        <title>Giant virus diversity and host interactions through global metagenomics.</title>
        <authorList>
            <person name="Schulz F."/>
            <person name="Roux S."/>
            <person name="Paez-Espino D."/>
            <person name="Jungbluth S."/>
            <person name="Walsh D.A."/>
            <person name="Denef V.J."/>
            <person name="McMahon K.D."/>
            <person name="Konstantinidis K.T."/>
            <person name="Eloe-Fadrosh E.A."/>
            <person name="Kyrpides N.C."/>
            <person name="Woyke T."/>
        </authorList>
    </citation>
    <scope>NUCLEOTIDE SEQUENCE</scope>
    <source>
        <strain evidence="3">GVMAG-M-3300027969-2</strain>
    </source>
</reference>
<feature type="transmembrane region" description="Helical" evidence="2">
    <location>
        <begin position="299"/>
        <end position="322"/>
    </location>
</feature>
<keyword evidence="2" id="KW-0812">Transmembrane</keyword>
<evidence type="ECO:0000256" key="1">
    <source>
        <dbReference type="SAM" id="MobiDB-lite"/>
    </source>
</evidence>
<feature type="transmembrane region" description="Helical" evidence="2">
    <location>
        <begin position="262"/>
        <end position="279"/>
    </location>
</feature>
<feature type="region of interest" description="Disordered" evidence="1">
    <location>
        <begin position="535"/>
        <end position="583"/>
    </location>
</feature>
<feature type="compositionally biased region" description="Basic and acidic residues" evidence="1">
    <location>
        <begin position="570"/>
        <end position="583"/>
    </location>
</feature>
<protein>
    <submittedName>
        <fullName evidence="3">Uncharacterized protein</fullName>
    </submittedName>
</protein>
<evidence type="ECO:0000313" key="3">
    <source>
        <dbReference type="EMBL" id="QHU32424.1"/>
    </source>
</evidence>
<feature type="compositionally biased region" description="Gly residues" evidence="1">
    <location>
        <begin position="535"/>
        <end position="545"/>
    </location>
</feature>
<keyword evidence="2" id="KW-1133">Transmembrane helix</keyword>
<dbReference type="EMBL" id="MN740540">
    <property type="protein sequence ID" value="QHU32424.1"/>
    <property type="molecule type" value="Genomic_DNA"/>
</dbReference>
<proteinExistence type="predicted"/>
<feature type="transmembrane region" description="Helical" evidence="2">
    <location>
        <begin position="461"/>
        <end position="482"/>
    </location>
</feature>
<evidence type="ECO:0000256" key="2">
    <source>
        <dbReference type="SAM" id="Phobius"/>
    </source>
</evidence>
<feature type="transmembrane region" description="Helical" evidence="2">
    <location>
        <begin position="430"/>
        <end position="449"/>
    </location>
</feature>
<organism evidence="3">
    <name type="scientific">viral metagenome</name>
    <dbReference type="NCBI Taxonomy" id="1070528"/>
    <lineage>
        <taxon>unclassified sequences</taxon>
        <taxon>metagenomes</taxon>
        <taxon>organismal metagenomes</taxon>
    </lineage>
</organism>
<name>A0A6C0LS89_9ZZZZ</name>
<feature type="transmembrane region" description="Helical" evidence="2">
    <location>
        <begin position="150"/>
        <end position="173"/>
    </location>
</feature>
<dbReference type="AlphaFoldDB" id="A0A6C0LS89"/>
<keyword evidence="2" id="KW-0472">Membrane</keyword>
<sequence length="583" mass="67043">MNEQTIWNKELFSNKQPEKNIDDDNFQTMNMIYKIKKIKKSKKPKVENYKQIETFDTILTNEPIIEGAKNKGDVSVSDPDFLGLSDKNYDGVDKPDKGIRDDPRKQLKAGVDRIFKKIDKFNYEKAKLVAIAFSGSKNPPQNDVNIIKKYIAWFETILISYFACYNWFFLMYYRYNNEDAPIATAPESAKEAFKKDKEGYRVFSNRIDTYWIQNASVDRKNPIAIFYKIIDYFFIYSIMFVEQLQNILLDKFPQISRRIFNLKGCFVIVFLLLIVFNQYATKMVYNFFTAILSGKTSNILVGIMYFALIIAYFFGTYNFGFIEKTPGFTFHSYADYALGIPVTFITGLMRFIMLMLISVPIGGVLCVLYILYQSFCGIIANVDYLEPYGYFLGKEHNSFSKINDYIKNNNSKHDDNVFKKAFNLVFDYYLYKYILNLVFIIMFIFALIDYNKNLQSYNLKISLNCITVVLIVMFFVGTLGVFSDLKTPEQPEPIKEEKEKEDMGFFEYLMQFIKELAEDVIKPLLNEMPGMPGVPGGPAGPGAAGMPGVDGVSGASQSASSLPPGITQEDVNKVKEIKSKWNN</sequence>
<accession>A0A6C0LS89</accession>
<feature type="transmembrane region" description="Helical" evidence="2">
    <location>
        <begin position="223"/>
        <end position="241"/>
    </location>
</feature>
<feature type="transmembrane region" description="Helical" evidence="2">
    <location>
        <begin position="351"/>
        <end position="372"/>
    </location>
</feature>